<evidence type="ECO:0000256" key="4">
    <source>
        <dbReference type="PROSITE-ProRule" id="PRU00335"/>
    </source>
</evidence>
<dbReference type="InterPro" id="IPR011075">
    <property type="entry name" value="TetR_C"/>
</dbReference>
<dbReference type="Gene3D" id="1.10.357.10">
    <property type="entry name" value="Tetracycline Repressor, domain 2"/>
    <property type="match status" value="1"/>
</dbReference>
<protein>
    <recommendedName>
        <fullName evidence="6">HTH tetR-type domain-containing protein</fullName>
    </recommendedName>
</protein>
<name>A0ABP5LG72_9ACTN</name>
<keyword evidence="1" id="KW-0805">Transcription regulation</keyword>
<evidence type="ECO:0000256" key="3">
    <source>
        <dbReference type="ARBA" id="ARBA00023163"/>
    </source>
</evidence>
<comment type="caution">
    <text evidence="7">The sequence shown here is derived from an EMBL/GenBank/DDBJ whole genome shotgun (WGS) entry which is preliminary data.</text>
</comment>
<dbReference type="Pfam" id="PF16859">
    <property type="entry name" value="TetR_C_11"/>
    <property type="match status" value="1"/>
</dbReference>
<dbReference type="InterPro" id="IPR009057">
    <property type="entry name" value="Homeodomain-like_sf"/>
</dbReference>
<dbReference type="InterPro" id="IPR050109">
    <property type="entry name" value="HTH-type_TetR-like_transc_reg"/>
</dbReference>
<dbReference type="InterPro" id="IPR036271">
    <property type="entry name" value="Tet_transcr_reg_TetR-rel_C_sf"/>
</dbReference>
<feature type="DNA-binding region" description="H-T-H motif" evidence="4">
    <location>
        <begin position="96"/>
        <end position="115"/>
    </location>
</feature>
<evidence type="ECO:0000256" key="2">
    <source>
        <dbReference type="ARBA" id="ARBA00023125"/>
    </source>
</evidence>
<dbReference type="Proteomes" id="UP001422759">
    <property type="component" value="Unassembled WGS sequence"/>
</dbReference>
<evidence type="ECO:0000256" key="5">
    <source>
        <dbReference type="SAM" id="MobiDB-lite"/>
    </source>
</evidence>
<evidence type="ECO:0000313" key="7">
    <source>
        <dbReference type="EMBL" id="GAA2144663.1"/>
    </source>
</evidence>
<feature type="region of interest" description="Disordered" evidence="5">
    <location>
        <begin position="1"/>
        <end position="72"/>
    </location>
</feature>
<dbReference type="Pfam" id="PF00440">
    <property type="entry name" value="TetR_N"/>
    <property type="match status" value="1"/>
</dbReference>
<dbReference type="SUPFAM" id="SSF48498">
    <property type="entry name" value="Tetracyclin repressor-like, C-terminal domain"/>
    <property type="match status" value="1"/>
</dbReference>
<dbReference type="EMBL" id="BAAANT010000016">
    <property type="protein sequence ID" value="GAA2144663.1"/>
    <property type="molecule type" value="Genomic_DNA"/>
</dbReference>
<evidence type="ECO:0000256" key="1">
    <source>
        <dbReference type="ARBA" id="ARBA00023015"/>
    </source>
</evidence>
<dbReference type="PANTHER" id="PTHR30055:SF148">
    <property type="entry name" value="TETR-FAMILY TRANSCRIPTIONAL REGULATOR"/>
    <property type="match status" value="1"/>
</dbReference>
<keyword evidence="3" id="KW-0804">Transcription</keyword>
<organism evidence="7 8">
    <name type="scientific">Kitasatospora kazusensis</name>
    <dbReference type="NCBI Taxonomy" id="407974"/>
    <lineage>
        <taxon>Bacteria</taxon>
        <taxon>Bacillati</taxon>
        <taxon>Actinomycetota</taxon>
        <taxon>Actinomycetes</taxon>
        <taxon>Kitasatosporales</taxon>
        <taxon>Streptomycetaceae</taxon>
        <taxon>Kitasatospora</taxon>
    </lineage>
</organism>
<dbReference type="SUPFAM" id="SSF46689">
    <property type="entry name" value="Homeodomain-like"/>
    <property type="match status" value="1"/>
</dbReference>
<gene>
    <name evidence="7" type="ORF">GCM10009760_32430</name>
</gene>
<dbReference type="PROSITE" id="PS50977">
    <property type="entry name" value="HTH_TETR_2"/>
    <property type="match status" value="1"/>
</dbReference>
<evidence type="ECO:0000313" key="8">
    <source>
        <dbReference type="Proteomes" id="UP001422759"/>
    </source>
</evidence>
<accession>A0ABP5LG72</accession>
<reference evidence="8" key="1">
    <citation type="journal article" date="2019" name="Int. J. Syst. Evol. Microbiol.">
        <title>The Global Catalogue of Microorganisms (GCM) 10K type strain sequencing project: providing services to taxonomists for standard genome sequencing and annotation.</title>
        <authorList>
            <consortium name="The Broad Institute Genomics Platform"/>
            <consortium name="The Broad Institute Genome Sequencing Center for Infectious Disease"/>
            <person name="Wu L."/>
            <person name="Ma J."/>
        </authorList>
    </citation>
    <scope>NUCLEOTIDE SEQUENCE [LARGE SCALE GENOMIC DNA]</scope>
    <source>
        <strain evidence="8">JCM 14560</strain>
    </source>
</reference>
<keyword evidence="8" id="KW-1185">Reference proteome</keyword>
<keyword evidence="2 4" id="KW-0238">DNA-binding</keyword>
<dbReference type="Gene3D" id="1.10.10.60">
    <property type="entry name" value="Homeodomain-like"/>
    <property type="match status" value="1"/>
</dbReference>
<sequence>MQLTGSAAGRPGRPPGGPPERRAAGPRRPAASAAVENGAMQTEIPAPVATADRDCRLSGQPGAPRRGRPRSEAAEQAIFAAVEQLMADGAALSSLSIEGIAAAAGVGKATIYRRWPNKEALLVDLVARLDALEPQVPGADVRADLIAMVESMRRRGLAKRSRWVLKAALGQMSAWPELKAAYQEQVIKPRRERARELVRRGVAEGLLRSDLDLELLVEVVLGPILVRTVLWDDTALDDPDLAERMVDAVLLGVGTAPPGGESH</sequence>
<feature type="compositionally biased region" description="Low complexity" evidence="5">
    <location>
        <begin position="1"/>
        <end position="11"/>
    </location>
</feature>
<dbReference type="InterPro" id="IPR001647">
    <property type="entry name" value="HTH_TetR"/>
</dbReference>
<proteinExistence type="predicted"/>
<evidence type="ECO:0000259" key="6">
    <source>
        <dbReference type="PROSITE" id="PS50977"/>
    </source>
</evidence>
<dbReference type="PANTHER" id="PTHR30055">
    <property type="entry name" value="HTH-TYPE TRANSCRIPTIONAL REGULATOR RUTR"/>
    <property type="match status" value="1"/>
</dbReference>
<feature type="domain" description="HTH tetR-type" evidence="6">
    <location>
        <begin position="72"/>
        <end position="133"/>
    </location>
</feature>